<dbReference type="HOGENOM" id="CLU_3240725_0_0_10"/>
<dbReference type="EMBL" id="CP003191">
    <property type="protein sequence ID" value="AEW22232.1"/>
    <property type="molecule type" value="Genomic_DNA"/>
</dbReference>
<reference evidence="2" key="1">
    <citation type="submission" date="2011-12" db="EMBL/GenBank/DDBJ databases">
        <title>Complete sequence of Tannerella forsythia ATCC 43037.</title>
        <authorList>
            <person name="Dewhirst F."/>
            <person name="Tanner A."/>
            <person name="Izard J."/>
            <person name="Brinkac L."/>
            <person name="Durkin A.S."/>
            <person name="Hostetler J."/>
            <person name="Shetty J."/>
            <person name="Torralba M."/>
            <person name="Gill S."/>
            <person name="Nelson K."/>
        </authorList>
    </citation>
    <scope>NUCLEOTIDE SEQUENCE [LARGE SCALE GENOMIC DNA]</scope>
    <source>
        <strain evidence="2">ATCC 43037 / JCM 10827 / CCUG 33226 / KCTC 5666 / FDC 338</strain>
    </source>
</reference>
<evidence type="ECO:0000313" key="2">
    <source>
        <dbReference type="Proteomes" id="UP000005436"/>
    </source>
</evidence>
<gene>
    <name evidence="1" type="ordered locus">BFO_2195</name>
</gene>
<organism evidence="1 2">
    <name type="scientific">Tannerella forsythia (strain ATCC 43037 / JCM 10827 / CCUG 21028 A / KCTC 5666 / FDC 338)</name>
    <name type="common">Bacteroides forsythus</name>
    <dbReference type="NCBI Taxonomy" id="203275"/>
    <lineage>
        <taxon>Bacteria</taxon>
        <taxon>Pseudomonadati</taxon>
        <taxon>Bacteroidota</taxon>
        <taxon>Bacteroidia</taxon>
        <taxon>Bacteroidales</taxon>
        <taxon>Tannerellaceae</taxon>
        <taxon>Tannerella</taxon>
    </lineage>
</organism>
<dbReference type="Proteomes" id="UP000005436">
    <property type="component" value="Chromosome"/>
</dbReference>
<sequence>MIGFGAEDNEPIKEIFGDLWKFSQCRVVDYGTFSLSLQAVKTS</sequence>
<protein>
    <submittedName>
        <fullName evidence="1">Uncharacterized protein</fullName>
    </submittedName>
</protein>
<keyword evidence="2" id="KW-1185">Reference proteome</keyword>
<dbReference type="AlphaFoldDB" id="G8UIP0"/>
<evidence type="ECO:0000313" key="1">
    <source>
        <dbReference type="EMBL" id="AEW22232.1"/>
    </source>
</evidence>
<proteinExistence type="predicted"/>
<name>G8UIP0_TANFA</name>
<accession>G8UIP0</accession>
<dbReference type="KEGG" id="tfo:BFO_2195"/>